<dbReference type="GO" id="GO:0046983">
    <property type="term" value="F:protein dimerization activity"/>
    <property type="evidence" value="ECO:0007669"/>
    <property type="project" value="UniProtKB-UniRule"/>
</dbReference>
<dbReference type="GO" id="GO:0008270">
    <property type="term" value="F:zinc ion binding"/>
    <property type="evidence" value="ECO:0007669"/>
    <property type="project" value="UniProtKB-UniRule"/>
</dbReference>
<dbReference type="AlphaFoldDB" id="A0A6I8M8B9"/>
<dbReference type="InterPro" id="IPR038366">
    <property type="entry name" value="Znf_CppX_C4_sf"/>
</dbReference>
<protein>
    <recommendedName>
        <fullName evidence="2">ClpX-type ZB domain-containing protein</fullName>
    </recommendedName>
</protein>
<accession>A0A6I8M8B9</accession>
<feature type="binding site" evidence="1">
    <location>
        <position position="12"/>
    </location>
    <ligand>
        <name>Zn(2+)</name>
        <dbReference type="ChEBI" id="CHEBI:29105"/>
    </ligand>
</feature>
<gene>
    <name evidence="3" type="ORF">AA23TX_09950</name>
</gene>
<dbReference type="GO" id="GO:0051082">
    <property type="term" value="F:unfolded protein binding"/>
    <property type="evidence" value="ECO:0007669"/>
    <property type="project" value="UniProtKB-UniRule"/>
</dbReference>
<keyword evidence="1" id="KW-0862">Zinc</keyword>
<dbReference type="PROSITE" id="PS51902">
    <property type="entry name" value="CLPX_ZB"/>
    <property type="match status" value="1"/>
</dbReference>
<evidence type="ECO:0000313" key="3">
    <source>
        <dbReference type="EMBL" id="VVJ25206.1"/>
    </source>
</evidence>
<feature type="domain" description="ClpX-type ZB" evidence="2">
    <location>
        <begin position="1"/>
        <end position="50"/>
    </location>
</feature>
<reference evidence="3 4" key="1">
    <citation type="submission" date="2019-09" db="EMBL/GenBank/DDBJ databases">
        <authorList>
            <person name="Leyn A S."/>
        </authorList>
    </citation>
    <scope>NUCLEOTIDE SEQUENCE [LARGE SCALE GENOMIC DNA]</scope>
    <source>
        <strain evidence="3">AA231_1</strain>
    </source>
</reference>
<dbReference type="Gene3D" id="6.20.220.10">
    <property type="entry name" value="ClpX chaperone, C4-type zinc finger domain"/>
    <property type="match status" value="1"/>
</dbReference>
<evidence type="ECO:0000259" key="2">
    <source>
        <dbReference type="PROSITE" id="PS51902"/>
    </source>
</evidence>
<dbReference type="InterPro" id="IPR059188">
    <property type="entry name" value="Znf_CLPX-like"/>
</dbReference>
<keyword evidence="1" id="KW-0143">Chaperone</keyword>
<evidence type="ECO:0000256" key="1">
    <source>
        <dbReference type="PROSITE-ProRule" id="PRU01250"/>
    </source>
</evidence>
<dbReference type="Proteomes" id="UP000399805">
    <property type="component" value="Unassembled WGS sequence"/>
</dbReference>
<dbReference type="Pfam" id="PF06689">
    <property type="entry name" value="zf-C4_ClpX"/>
    <property type="match status" value="1"/>
</dbReference>
<feature type="binding site" evidence="1">
    <location>
        <position position="31"/>
    </location>
    <ligand>
        <name>Zn(2+)</name>
        <dbReference type="ChEBI" id="CHEBI:29105"/>
    </ligand>
</feature>
<comment type="similarity">
    <text evidence="1">Belongs to the ClpX chaperone family.</text>
</comment>
<dbReference type="SMART" id="SM00994">
    <property type="entry name" value="zf-C4_ClpX"/>
    <property type="match status" value="1"/>
</dbReference>
<organism evidence="3 4">
    <name type="scientific">Amycolatopsis camponoti</name>
    <dbReference type="NCBI Taxonomy" id="2606593"/>
    <lineage>
        <taxon>Bacteria</taxon>
        <taxon>Bacillati</taxon>
        <taxon>Actinomycetota</taxon>
        <taxon>Actinomycetes</taxon>
        <taxon>Pseudonocardiales</taxon>
        <taxon>Pseudonocardiaceae</taxon>
        <taxon>Amycolatopsis</taxon>
    </lineage>
</organism>
<proteinExistence type="inferred from homology"/>
<sequence length="119" mass="12417">MAAAVIARCSFCAKPNTEVDTLVGGPGVFICDGCVQLCVSVIDGKPSDAPLIAPWEHDLPLEQVLQNLGPVAAATTQVQQNLAAWVGKARELGGTWAQIGDALGMTRQSAWERFGPATA</sequence>
<feature type="binding site" evidence="1">
    <location>
        <position position="9"/>
    </location>
    <ligand>
        <name>Zn(2+)</name>
        <dbReference type="ChEBI" id="CHEBI:29105"/>
    </ligand>
</feature>
<dbReference type="SUPFAM" id="SSF57716">
    <property type="entry name" value="Glucocorticoid receptor-like (DNA-binding domain)"/>
    <property type="match status" value="1"/>
</dbReference>
<keyword evidence="4" id="KW-1185">Reference proteome</keyword>
<evidence type="ECO:0000313" key="4">
    <source>
        <dbReference type="Proteomes" id="UP000399805"/>
    </source>
</evidence>
<dbReference type="GO" id="GO:0006457">
    <property type="term" value="P:protein folding"/>
    <property type="evidence" value="ECO:0007669"/>
    <property type="project" value="UniProtKB-UniRule"/>
</dbReference>
<dbReference type="InterPro" id="IPR010603">
    <property type="entry name" value="Znf_CppX_C4"/>
</dbReference>
<feature type="binding site" evidence="1">
    <location>
        <position position="34"/>
    </location>
    <ligand>
        <name>Zn(2+)</name>
        <dbReference type="ChEBI" id="CHEBI:29105"/>
    </ligand>
</feature>
<dbReference type="EMBL" id="CABVGP010000004">
    <property type="protein sequence ID" value="VVJ25206.1"/>
    <property type="molecule type" value="Genomic_DNA"/>
</dbReference>
<keyword evidence="1" id="KW-0479">Metal-binding</keyword>
<name>A0A6I8M8B9_9PSEU</name>
<dbReference type="RefSeq" id="WP_155549819.1">
    <property type="nucleotide sequence ID" value="NZ_CABVGP010000004.1"/>
</dbReference>